<reference evidence="2 3" key="1">
    <citation type="submission" date="2019-02" db="EMBL/GenBank/DDBJ databases">
        <title>Deep-cultivation of Planctomycetes and their phenomic and genomic characterization uncovers novel biology.</title>
        <authorList>
            <person name="Wiegand S."/>
            <person name="Jogler M."/>
            <person name="Boedeker C."/>
            <person name="Pinto D."/>
            <person name="Vollmers J."/>
            <person name="Rivas-Marin E."/>
            <person name="Kohn T."/>
            <person name="Peeters S.H."/>
            <person name="Heuer A."/>
            <person name="Rast P."/>
            <person name="Oberbeckmann S."/>
            <person name="Bunk B."/>
            <person name="Jeske O."/>
            <person name="Meyerdierks A."/>
            <person name="Storesund J.E."/>
            <person name="Kallscheuer N."/>
            <person name="Luecker S."/>
            <person name="Lage O.M."/>
            <person name="Pohl T."/>
            <person name="Merkel B.J."/>
            <person name="Hornburger P."/>
            <person name="Mueller R.-W."/>
            <person name="Bruemmer F."/>
            <person name="Labrenz M."/>
            <person name="Spormann A.M."/>
            <person name="Op den Camp H."/>
            <person name="Overmann J."/>
            <person name="Amann R."/>
            <person name="Jetten M.S.M."/>
            <person name="Mascher T."/>
            <person name="Medema M.H."/>
            <person name="Devos D.P."/>
            <person name="Kaster A.-K."/>
            <person name="Ovreas L."/>
            <person name="Rohde M."/>
            <person name="Galperin M.Y."/>
            <person name="Jogler C."/>
        </authorList>
    </citation>
    <scope>NUCLEOTIDE SEQUENCE [LARGE SCALE GENOMIC DNA]</scope>
    <source>
        <strain evidence="2 3">Pan241w</strain>
    </source>
</reference>
<gene>
    <name evidence="2" type="ORF">Pan241w_50320</name>
</gene>
<evidence type="ECO:0000313" key="2">
    <source>
        <dbReference type="EMBL" id="QDT44916.1"/>
    </source>
</evidence>
<evidence type="ECO:0000256" key="1">
    <source>
        <dbReference type="SAM" id="Phobius"/>
    </source>
</evidence>
<dbReference type="Proteomes" id="UP000317171">
    <property type="component" value="Chromosome"/>
</dbReference>
<dbReference type="OrthoDB" id="282984at2"/>
<organism evidence="2 3">
    <name type="scientific">Gimesia alba</name>
    <dbReference type="NCBI Taxonomy" id="2527973"/>
    <lineage>
        <taxon>Bacteria</taxon>
        <taxon>Pseudomonadati</taxon>
        <taxon>Planctomycetota</taxon>
        <taxon>Planctomycetia</taxon>
        <taxon>Planctomycetales</taxon>
        <taxon>Planctomycetaceae</taxon>
        <taxon>Gimesia</taxon>
    </lineage>
</organism>
<evidence type="ECO:0000313" key="3">
    <source>
        <dbReference type="Proteomes" id="UP000317171"/>
    </source>
</evidence>
<accession>A0A517RM08</accession>
<keyword evidence="1" id="KW-1133">Transmembrane helix</keyword>
<feature type="transmembrane region" description="Helical" evidence="1">
    <location>
        <begin position="37"/>
        <end position="57"/>
    </location>
</feature>
<proteinExistence type="predicted"/>
<keyword evidence="3" id="KW-1185">Reference proteome</keyword>
<sequence>MALHYAFRLSLIAFATESVRGILSHADFIGATQSALVAAVIFFGLGLVLGEVAARLVEESARASFEKWKNNLD</sequence>
<protein>
    <submittedName>
        <fullName evidence="2">Uncharacterized protein</fullName>
    </submittedName>
</protein>
<dbReference type="AlphaFoldDB" id="A0A517RM08"/>
<keyword evidence="1" id="KW-0472">Membrane</keyword>
<keyword evidence="1" id="KW-0812">Transmembrane</keyword>
<name>A0A517RM08_9PLAN</name>
<dbReference type="RefSeq" id="WP_145220737.1">
    <property type="nucleotide sequence ID" value="NZ_CP036269.1"/>
</dbReference>
<dbReference type="KEGG" id="gaz:Pan241w_50320"/>
<dbReference type="EMBL" id="CP036269">
    <property type="protein sequence ID" value="QDT44916.1"/>
    <property type="molecule type" value="Genomic_DNA"/>
</dbReference>